<dbReference type="AlphaFoldDB" id="A0A316DYZ8"/>
<keyword evidence="2" id="KW-0808">Transferase</keyword>
<dbReference type="InterPro" id="IPR050276">
    <property type="entry name" value="MshD_Acetyltransferase"/>
</dbReference>
<dbReference type="InterPro" id="IPR016181">
    <property type="entry name" value="Acyl_CoA_acyltransferase"/>
</dbReference>
<dbReference type="PANTHER" id="PTHR43617:SF22">
    <property type="entry name" value="L-AMINO ACID N-ACETYLTRANSFERASE AAAT"/>
    <property type="match status" value="1"/>
</dbReference>
<name>A0A316DYZ8_9BACT</name>
<dbReference type="OrthoDB" id="7585366at2"/>
<comment type="caution">
    <text evidence="2">The sequence shown here is derived from an EMBL/GenBank/DDBJ whole genome shotgun (WGS) entry which is preliminary data.</text>
</comment>
<feature type="domain" description="N-acetyltransferase" evidence="1">
    <location>
        <begin position="3"/>
        <end position="142"/>
    </location>
</feature>
<sequence>MIFSLRKATENDLDLTYKIKKNALYEYLEMLWGWNEQAQDEFHREHYKKAHFQIIELQEKAIGYLETENRIDHIFLSNIMILKEFQEKGIGKIILEDLIKQHSEIRLEVLKVNKRAIQFYQNLGFEIKDENEDSYQMSNIIA</sequence>
<proteinExistence type="predicted"/>
<dbReference type="Gene3D" id="3.40.630.30">
    <property type="match status" value="1"/>
</dbReference>
<dbReference type="CDD" id="cd04301">
    <property type="entry name" value="NAT_SF"/>
    <property type="match status" value="1"/>
</dbReference>
<dbReference type="EMBL" id="QGGO01000017">
    <property type="protein sequence ID" value="PWK23344.1"/>
    <property type="molecule type" value="Genomic_DNA"/>
</dbReference>
<evidence type="ECO:0000259" key="1">
    <source>
        <dbReference type="PROSITE" id="PS51186"/>
    </source>
</evidence>
<keyword evidence="3" id="KW-1185">Reference proteome</keyword>
<dbReference type="RefSeq" id="WP_109743866.1">
    <property type="nucleotide sequence ID" value="NZ_QGGO01000017.1"/>
</dbReference>
<protein>
    <submittedName>
        <fullName evidence="2">Acetyltransferase (GNAT) family protein</fullName>
    </submittedName>
</protein>
<organism evidence="2 3">
    <name type="scientific">Arcicella aurantiaca</name>
    <dbReference type="NCBI Taxonomy" id="591202"/>
    <lineage>
        <taxon>Bacteria</taxon>
        <taxon>Pseudomonadati</taxon>
        <taxon>Bacteroidota</taxon>
        <taxon>Cytophagia</taxon>
        <taxon>Cytophagales</taxon>
        <taxon>Flectobacillaceae</taxon>
        <taxon>Arcicella</taxon>
    </lineage>
</organism>
<dbReference type="InterPro" id="IPR000182">
    <property type="entry name" value="GNAT_dom"/>
</dbReference>
<accession>A0A316DYZ8</accession>
<reference evidence="2 3" key="1">
    <citation type="submission" date="2018-05" db="EMBL/GenBank/DDBJ databases">
        <title>Genomic Encyclopedia of Archaeal and Bacterial Type Strains, Phase II (KMG-II): from individual species to whole genera.</title>
        <authorList>
            <person name="Goeker M."/>
        </authorList>
    </citation>
    <scope>NUCLEOTIDE SEQUENCE [LARGE SCALE GENOMIC DNA]</scope>
    <source>
        <strain evidence="2 3">DSM 22214</strain>
    </source>
</reference>
<gene>
    <name evidence="2" type="ORF">LV89_03161</name>
</gene>
<dbReference type="GO" id="GO:0016747">
    <property type="term" value="F:acyltransferase activity, transferring groups other than amino-acyl groups"/>
    <property type="evidence" value="ECO:0007669"/>
    <property type="project" value="InterPro"/>
</dbReference>
<evidence type="ECO:0000313" key="2">
    <source>
        <dbReference type="EMBL" id="PWK23344.1"/>
    </source>
</evidence>
<dbReference type="Pfam" id="PF00583">
    <property type="entry name" value="Acetyltransf_1"/>
    <property type="match status" value="1"/>
</dbReference>
<dbReference type="Proteomes" id="UP000245489">
    <property type="component" value="Unassembled WGS sequence"/>
</dbReference>
<dbReference type="PROSITE" id="PS51186">
    <property type="entry name" value="GNAT"/>
    <property type="match status" value="1"/>
</dbReference>
<dbReference type="PANTHER" id="PTHR43617">
    <property type="entry name" value="L-AMINO ACID N-ACETYLTRANSFERASE"/>
    <property type="match status" value="1"/>
</dbReference>
<dbReference type="SUPFAM" id="SSF55729">
    <property type="entry name" value="Acyl-CoA N-acyltransferases (Nat)"/>
    <property type="match status" value="1"/>
</dbReference>
<evidence type="ECO:0000313" key="3">
    <source>
        <dbReference type="Proteomes" id="UP000245489"/>
    </source>
</evidence>